<name>A0A0B2UJK7_9MICR</name>
<dbReference type="InParanoid" id="A0A0B2UJK7"/>
<sequence length="196" mass="22663">MTEHDISKLIEEASVIEKDLKNCESNFENIGGLAIRVQSFSRTVHGLNHETSETRYLYKQADAFNKRLVKLGSLRTKQKDEANEELMHANIKPEKQYMESSEGLAQEMVSDSDFFSSSTKRINDVLMNAMDAFETVKRQNVYINRTNDRIKTGLSRLGLSKQMIDEIDRRYLSDKFLFMGGIVLCVILFFLLRMFL</sequence>
<keyword evidence="1" id="KW-1133">Transmembrane helix</keyword>
<proteinExistence type="predicted"/>
<accession>A0A0B2UJK7</accession>
<keyword evidence="3" id="KW-1185">Reference proteome</keyword>
<gene>
    <name evidence="2" type="ORF">M896_081590</name>
</gene>
<dbReference type="RefSeq" id="XP_014563461.1">
    <property type="nucleotide sequence ID" value="XM_014707975.1"/>
</dbReference>
<evidence type="ECO:0000313" key="2">
    <source>
        <dbReference type="EMBL" id="KHN69419.1"/>
    </source>
</evidence>
<evidence type="ECO:0000256" key="1">
    <source>
        <dbReference type="SAM" id="Phobius"/>
    </source>
</evidence>
<dbReference type="EMBL" id="JOKQ01000008">
    <property type="protein sequence ID" value="KHN69419.1"/>
    <property type="molecule type" value="Genomic_DNA"/>
</dbReference>
<keyword evidence="1" id="KW-0472">Membrane</keyword>
<dbReference type="Proteomes" id="UP000031056">
    <property type="component" value="Unassembled WGS sequence"/>
</dbReference>
<dbReference type="OrthoDB" id="158360at2759"/>
<dbReference type="VEuPathDB" id="MicrosporidiaDB:M896_081590"/>
<dbReference type="AlphaFoldDB" id="A0A0B2UJK7"/>
<keyword evidence="1" id="KW-0812">Transmembrane</keyword>
<dbReference type="HOGENOM" id="CLU_116834_0_0_1"/>
<protein>
    <submittedName>
        <fullName evidence="2">Uncharacterized protein</fullName>
    </submittedName>
</protein>
<organism evidence="2 3">
    <name type="scientific">Ordospora colligata OC4</name>
    <dbReference type="NCBI Taxonomy" id="1354746"/>
    <lineage>
        <taxon>Eukaryota</taxon>
        <taxon>Fungi</taxon>
        <taxon>Fungi incertae sedis</taxon>
        <taxon>Microsporidia</taxon>
        <taxon>Ordosporidae</taxon>
        <taxon>Ordospora</taxon>
    </lineage>
</organism>
<comment type="caution">
    <text evidence="2">The sequence shown here is derived from an EMBL/GenBank/DDBJ whole genome shotgun (WGS) entry which is preliminary data.</text>
</comment>
<feature type="transmembrane region" description="Helical" evidence="1">
    <location>
        <begin position="176"/>
        <end position="195"/>
    </location>
</feature>
<dbReference type="GeneID" id="26262199"/>
<evidence type="ECO:0000313" key="3">
    <source>
        <dbReference type="Proteomes" id="UP000031056"/>
    </source>
</evidence>
<reference evidence="2 3" key="1">
    <citation type="journal article" date="2014" name="MBio">
        <title>The Ordospora colligata genome; evolution of extreme reduction in microsporidia and host-to-parasite horizontal gene transfer.</title>
        <authorList>
            <person name="Pombert J.-F."/>
            <person name="Haag K.L."/>
            <person name="Beidas S."/>
            <person name="Ebert D."/>
            <person name="Keeling P.J."/>
        </authorList>
    </citation>
    <scope>NUCLEOTIDE SEQUENCE [LARGE SCALE GENOMIC DNA]</scope>
    <source>
        <strain evidence="2 3">OC4</strain>
    </source>
</reference>
<dbReference type="STRING" id="1354746.A0A0B2UJK7"/>